<evidence type="ECO:0000259" key="2">
    <source>
        <dbReference type="Pfam" id="PF18495"/>
    </source>
</evidence>
<evidence type="ECO:0000313" key="3">
    <source>
        <dbReference type="EMBL" id="RJT27726.1"/>
    </source>
</evidence>
<organism evidence="3 4">
    <name type="scientific">Mesorhizobium waimense</name>
    <dbReference type="NCBI Taxonomy" id="1300307"/>
    <lineage>
        <taxon>Bacteria</taxon>
        <taxon>Pseudomonadati</taxon>
        <taxon>Pseudomonadota</taxon>
        <taxon>Alphaproteobacteria</taxon>
        <taxon>Hyphomicrobiales</taxon>
        <taxon>Phyllobacteriaceae</taxon>
        <taxon>Mesorhizobium</taxon>
    </lineage>
</organism>
<proteinExistence type="predicted"/>
<accession>A0A3A5JXI2</accession>
<dbReference type="EMBL" id="QZWZ01000060">
    <property type="protein sequence ID" value="RJT27726.1"/>
    <property type="molecule type" value="Genomic_DNA"/>
</dbReference>
<reference evidence="3 4" key="1">
    <citation type="submission" date="2018-09" db="EMBL/GenBank/DDBJ databases">
        <title>Mesorhizobium carmichaelinearum sp. nov. isolated from Carmichaelinea spp. root nodules in New Zealand.</title>
        <authorList>
            <person name="De Meyer S.E."/>
        </authorList>
    </citation>
    <scope>NUCLEOTIDE SEQUENCE [LARGE SCALE GENOMIC DNA]</scope>
    <source>
        <strain evidence="3 4">ICMP19557</strain>
    </source>
</reference>
<feature type="compositionally biased region" description="Basic and acidic residues" evidence="1">
    <location>
        <begin position="1"/>
        <end position="16"/>
    </location>
</feature>
<protein>
    <recommendedName>
        <fullName evidence="2">Antitoxin VbhA domain-containing protein</fullName>
    </recommendedName>
</protein>
<dbReference type="OrthoDB" id="7277405at2"/>
<gene>
    <name evidence="3" type="ORF">D3227_35805</name>
</gene>
<evidence type="ECO:0000313" key="4">
    <source>
        <dbReference type="Proteomes" id="UP000272706"/>
    </source>
</evidence>
<feature type="domain" description="Antitoxin VbhA" evidence="2">
    <location>
        <begin position="18"/>
        <end position="64"/>
    </location>
</feature>
<dbReference type="Proteomes" id="UP000272706">
    <property type="component" value="Unassembled WGS sequence"/>
</dbReference>
<dbReference type="CDD" id="cd11586">
    <property type="entry name" value="VbhA_like"/>
    <property type="match status" value="1"/>
</dbReference>
<dbReference type="Gene3D" id="1.10.8.1050">
    <property type="entry name" value="Antitoxin VbhA-like"/>
    <property type="match status" value="1"/>
</dbReference>
<dbReference type="InterPro" id="IPR033788">
    <property type="entry name" value="VbhA-like"/>
</dbReference>
<dbReference type="InterPro" id="IPR043038">
    <property type="entry name" value="VbhA_sf"/>
</dbReference>
<comment type="caution">
    <text evidence="3">The sequence shown here is derived from an EMBL/GenBank/DDBJ whole genome shotgun (WGS) entry which is preliminary data.</text>
</comment>
<dbReference type="Pfam" id="PF18495">
    <property type="entry name" value="VbhA"/>
    <property type="match status" value="1"/>
</dbReference>
<dbReference type="RefSeq" id="WP_120018832.1">
    <property type="nucleotide sequence ID" value="NZ_QZWZ01000060.1"/>
</dbReference>
<keyword evidence="4" id="KW-1185">Reference proteome</keyword>
<name>A0A3A5JXI2_9HYPH</name>
<dbReference type="InterPro" id="IPR041535">
    <property type="entry name" value="VbhA"/>
</dbReference>
<sequence>MTIHSPRPDRSPEAIAKRKKATDQARAANIRQGYTHDPVLEAANARYVAGEITSDEFREQMQARFKRA</sequence>
<dbReference type="AlphaFoldDB" id="A0A3A5JXI2"/>
<evidence type="ECO:0000256" key="1">
    <source>
        <dbReference type="SAM" id="MobiDB-lite"/>
    </source>
</evidence>
<feature type="region of interest" description="Disordered" evidence="1">
    <location>
        <begin position="1"/>
        <end position="32"/>
    </location>
</feature>